<keyword evidence="3" id="KW-0378">Hydrolase</keyword>
<dbReference type="SMART" id="SM01179">
    <property type="entry name" value="DUF862"/>
    <property type="match status" value="1"/>
</dbReference>
<dbReference type="GO" id="GO:0008233">
    <property type="term" value="F:peptidase activity"/>
    <property type="evidence" value="ECO:0007669"/>
    <property type="project" value="UniProtKB-KW"/>
</dbReference>
<dbReference type="GO" id="GO:0070646">
    <property type="term" value="P:protein modification by small protein removal"/>
    <property type="evidence" value="ECO:0007669"/>
    <property type="project" value="TreeGrafter"/>
</dbReference>
<dbReference type="Proteomes" id="UP000332933">
    <property type="component" value="Unassembled WGS sequence"/>
</dbReference>
<dbReference type="AlphaFoldDB" id="A0A485LCJ1"/>
<evidence type="ECO:0000313" key="8">
    <source>
        <dbReference type="Proteomes" id="UP000332933"/>
    </source>
</evidence>
<evidence type="ECO:0000256" key="2">
    <source>
        <dbReference type="ARBA" id="ARBA00022670"/>
    </source>
</evidence>
<dbReference type="EMBL" id="CAADRA010006541">
    <property type="protein sequence ID" value="VFT96081.1"/>
    <property type="molecule type" value="Genomic_DNA"/>
</dbReference>
<sequence>MSFPVVLHVYDLTRGMARQMSMSLLGRQIEGVWHTGVFVYGQEYFFGGGIQAIHPSYVVGTYGQPVQTLTLGSTEVPAEEFAAFLREVSPRFTAATYNLLSHNCNNFSNEVAQFLLGTGIPQHILDLPNEVLSTPMGAMFRPMIENMQASMARSVHDHSGSTFSAPTPPAVPISTLPVANVPKSLASYTKPIVSSRSDLHFGRILRLVQASKAFTSDEAAAFSRLASFVATDNPDVSALQLPTDRSIWWTTIQSHFQQRPDSLFPALCLLRVVLAVEASLSLLLPTADVDVVAALLARVDGVHDGPSSATPSAHRILLLSVLVNGLVAPATSPRLHADALRFLPFVWSTWHGAPNSAAPVAAAVVFNLCRAPSADEILQLTLVGGCAEVLDVYAAAAAPAIDALAVERLVTGLGLLLREVPSTRALAAEVGLVHVLSRLKPKAAAAATLIMDVLALI</sequence>
<name>A0A485LCJ1_9STRA</name>
<dbReference type="Gene3D" id="3.90.1720.30">
    <property type="entry name" value="PPPDE domains"/>
    <property type="match status" value="1"/>
</dbReference>
<proteinExistence type="inferred from homology"/>
<evidence type="ECO:0000313" key="6">
    <source>
        <dbReference type="EMBL" id="KAF0689095.1"/>
    </source>
</evidence>
<comment type="similarity">
    <text evidence="1">Belongs to the DeSI family.</text>
</comment>
<dbReference type="GO" id="GO:0006508">
    <property type="term" value="P:proteolysis"/>
    <property type="evidence" value="ECO:0007669"/>
    <property type="project" value="UniProtKB-KW"/>
</dbReference>
<dbReference type="PROSITE" id="PS51396">
    <property type="entry name" value="PUL"/>
    <property type="match status" value="1"/>
</dbReference>
<feature type="domain" description="PUL" evidence="4">
    <location>
        <begin position="163"/>
        <end position="457"/>
    </location>
</feature>
<gene>
    <name evidence="7" type="primary">Aste57867_19367</name>
    <name evidence="6" type="ORF">As57867_019303</name>
    <name evidence="7" type="ORF">ASTE57867_19367</name>
</gene>
<dbReference type="InterPro" id="IPR013535">
    <property type="entry name" value="PUL_dom"/>
</dbReference>
<dbReference type="InterPro" id="IPR011989">
    <property type="entry name" value="ARM-like"/>
</dbReference>
<dbReference type="OrthoDB" id="21221at2759"/>
<organism evidence="7 8">
    <name type="scientific">Aphanomyces stellatus</name>
    <dbReference type="NCBI Taxonomy" id="120398"/>
    <lineage>
        <taxon>Eukaryota</taxon>
        <taxon>Sar</taxon>
        <taxon>Stramenopiles</taxon>
        <taxon>Oomycota</taxon>
        <taxon>Saprolegniomycetes</taxon>
        <taxon>Saprolegniales</taxon>
        <taxon>Verrucalvaceae</taxon>
        <taxon>Aphanomyces</taxon>
    </lineage>
</organism>
<dbReference type="EMBL" id="VJMH01006520">
    <property type="protein sequence ID" value="KAF0689095.1"/>
    <property type="molecule type" value="Genomic_DNA"/>
</dbReference>
<reference evidence="7 8" key="1">
    <citation type="submission" date="2019-03" db="EMBL/GenBank/DDBJ databases">
        <authorList>
            <person name="Gaulin E."/>
            <person name="Dumas B."/>
        </authorList>
    </citation>
    <scope>NUCLEOTIDE SEQUENCE [LARGE SCALE GENOMIC DNA]</scope>
    <source>
        <strain evidence="7">CBS 568.67</strain>
    </source>
</reference>
<evidence type="ECO:0000313" key="7">
    <source>
        <dbReference type="EMBL" id="VFT96081.1"/>
    </source>
</evidence>
<evidence type="ECO:0000256" key="3">
    <source>
        <dbReference type="ARBA" id="ARBA00022801"/>
    </source>
</evidence>
<keyword evidence="2" id="KW-0645">Protease</keyword>
<dbReference type="PANTHER" id="PTHR12378:SF7">
    <property type="entry name" value="DESUMOYLATING ISOPEPTIDASE 1"/>
    <property type="match status" value="1"/>
</dbReference>
<dbReference type="Pfam" id="PF05903">
    <property type="entry name" value="Peptidase_C97"/>
    <property type="match status" value="1"/>
</dbReference>
<dbReference type="InterPro" id="IPR042266">
    <property type="entry name" value="PPPDE_sf"/>
</dbReference>
<keyword evidence="8" id="KW-1185">Reference proteome</keyword>
<evidence type="ECO:0000259" key="5">
    <source>
        <dbReference type="PROSITE" id="PS51858"/>
    </source>
</evidence>
<dbReference type="Gene3D" id="1.25.10.10">
    <property type="entry name" value="Leucine-rich Repeat Variant"/>
    <property type="match status" value="1"/>
</dbReference>
<protein>
    <submittedName>
        <fullName evidence="7">Aste57867_19367 protein</fullName>
    </submittedName>
</protein>
<dbReference type="InterPro" id="IPR008580">
    <property type="entry name" value="PPPDE_dom"/>
</dbReference>
<feature type="domain" description="PPPDE" evidence="5">
    <location>
        <begin position="3"/>
        <end position="145"/>
    </location>
</feature>
<reference evidence="6" key="2">
    <citation type="submission" date="2019-06" db="EMBL/GenBank/DDBJ databases">
        <title>Genomics analysis of Aphanomyces spp. identifies a new class of oomycete effector associated with host adaptation.</title>
        <authorList>
            <person name="Gaulin E."/>
        </authorList>
    </citation>
    <scope>NUCLEOTIDE SEQUENCE</scope>
    <source>
        <strain evidence="6">CBS 578.67</strain>
    </source>
</reference>
<evidence type="ECO:0000256" key="1">
    <source>
        <dbReference type="ARBA" id="ARBA00008140"/>
    </source>
</evidence>
<dbReference type="PANTHER" id="PTHR12378">
    <property type="entry name" value="DESUMOYLATING ISOPEPTIDASE"/>
    <property type="match status" value="1"/>
</dbReference>
<accession>A0A485LCJ1</accession>
<dbReference type="PROSITE" id="PS51858">
    <property type="entry name" value="PPPDE"/>
    <property type="match status" value="1"/>
</dbReference>
<evidence type="ECO:0000259" key="4">
    <source>
        <dbReference type="PROSITE" id="PS51396"/>
    </source>
</evidence>